<feature type="transmembrane region" description="Helical" evidence="2">
    <location>
        <begin position="25"/>
        <end position="46"/>
    </location>
</feature>
<comment type="caution">
    <text evidence="4">The sequence shown here is derived from an EMBL/GenBank/DDBJ whole genome shotgun (WGS) entry which is preliminary data.</text>
</comment>
<evidence type="ECO:0000256" key="2">
    <source>
        <dbReference type="SAM" id="Phobius"/>
    </source>
</evidence>
<feature type="domain" description="Rhodopsin" evidence="3">
    <location>
        <begin position="43"/>
        <end position="270"/>
    </location>
</feature>
<protein>
    <recommendedName>
        <fullName evidence="3">Rhodopsin domain-containing protein</fullName>
    </recommendedName>
</protein>
<feature type="region of interest" description="Disordered" evidence="1">
    <location>
        <begin position="291"/>
        <end position="356"/>
    </location>
</feature>
<feature type="compositionally biased region" description="Polar residues" evidence="1">
    <location>
        <begin position="332"/>
        <end position="350"/>
    </location>
</feature>
<dbReference type="AlphaFoldDB" id="A0A8H6R8K8"/>
<name>A0A8H6R8K8_9PEZI</name>
<dbReference type="InterPro" id="IPR049326">
    <property type="entry name" value="Rhodopsin_dom_fungi"/>
</dbReference>
<feature type="compositionally biased region" description="Polar residues" evidence="1">
    <location>
        <begin position="293"/>
        <end position="308"/>
    </location>
</feature>
<accession>A0A8H6R8K8</accession>
<keyword evidence="5" id="KW-1185">Reference proteome</keyword>
<keyword evidence="2" id="KW-0812">Transmembrane</keyword>
<feature type="transmembrane region" description="Helical" evidence="2">
    <location>
        <begin position="101"/>
        <end position="124"/>
    </location>
</feature>
<keyword evidence="2" id="KW-1133">Transmembrane helix</keyword>
<dbReference type="PANTHER" id="PTHR39614">
    <property type="entry name" value="INTEGRAL MEMBRANE PROTEIN"/>
    <property type="match status" value="1"/>
</dbReference>
<evidence type="ECO:0000313" key="4">
    <source>
        <dbReference type="EMBL" id="KAF7187089.1"/>
    </source>
</evidence>
<evidence type="ECO:0000313" key="5">
    <source>
        <dbReference type="Proteomes" id="UP000660729"/>
    </source>
</evidence>
<feature type="transmembrane region" description="Helical" evidence="2">
    <location>
        <begin position="136"/>
        <end position="155"/>
    </location>
</feature>
<feature type="transmembrane region" description="Helical" evidence="2">
    <location>
        <begin position="208"/>
        <end position="229"/>
    </location>
</feature>
<dbReference type="EMBL" id="JABCIY010000240">
    <property type="protein sequence ID" value="KAF7187089.1"/>
    <property type="molecule type" value="Genomic_DNA"/>
</dbReference>
<dbReference type="PANTHER" id="PTHR39614:SF2">
    <property type="entry name" value="INTEGRAL MEMBRANE PROTEIN"/>
    <property type="match status" value="1"/>
</dbReference>
<dbReference type="OrthoDB" id="3638925at2759"/>
<gene>
    <name evidence="4" type="ORF">HII31_11566</name>
</gene>
<reference evidence="4" key="1">
    <citation type="submission" date="2020-04" db="EMBL/GenBank/DDBJ databases">
        <title>Draft genome resource of the tomato pathogen Pseudocercospora fuligena.</title>
        <authorList>
            <person name="Zaccaron A."/>
        </authorList>
    </citation>
    <scope>NUCLEOTIDE SEQUENCE</scope>
    <source>
        <strain evidence="4">PF001</strain>
    </source>
</reference>
<feature type="transmembrane region" description="Helical" evidence="2">
    <location>
        <begin position="175"/>
        <end position="196"/>
    </location>
</feature>
<proteinExistence type="predicted"/>
<evidence type="ECO:0000259" key="3">
    <source>
        <dbReference type="Pfam" id="PF20684"/>
    </source>
</evidence>
<keyword evidence="2" id="KW-0472">Membrane</keyword>
<feature type="non-terminal residue" evidence="4">
    <location>
        <position position="366"/>
    </location>
</feature>
<evidence type="ECO:0000256" key="1">
    <source>
        <dbReference type="SAM" id="MobiDB-lite"/>
    </source>
</evidence>
<sequence length="366" mass="39918">MADTEGPPSLQFSTAITGDDHGAEVIVVGILCLVASALALVTRLSIRWPWRNLFGLDDFVCVTAMLLSLIQTSVVFGGVSRGFGKRASRLSQSELNQAEKIIYASNLLLIAALCFGKLAIATLFCRLSAMRASNMLMVLIFAYGVAGICVIALGRPIDTPWDVRNASPGTTLARWASVEAVGMLIDIVLTAYPILLVRNLKMSKGTKVAVMLGFALRFPVIIFSALRLASLATMDYSDFTYSYVDAELFAQAEMHYNTIAATIPCLRIFLKGWQTGFLGTTLEAMDPDEYTRHSSIAKSPRTPQTSSNKSKRLSWKQRQRDMSAIFDGDNRGPQTSVSSQQEAGNRSVSRGSERSITVEHRISVGI</sequence>
<dbReference type="Proteomes" id="UP000660729">
    <property type="component" value="Unassembled WGS sequence"/>
</dbReference>
<feature type="transmembrane region" description="Helical" evidence="2">
    <location>
        <begin position="58"/>
        <end position="81"/>
    </location>
</feature>
<organism evidence="4 5">
    <name type="scientific">Pseudocercospora fuligena</name>
    <dbReference type="NCBI Taxonomy" id="685502"/>
    <lineage>
        <taxon>Eukaryota</taxon>
        <taxon>Fungi</taxon>
        <taxon>Dikarya</taxon>
        <taxon>Ascomycota</taxon>
        <taxon>Pezizomycotina</taxon>
        <taxon>Dothideomycetes</taxon>
        <taxon>Dothideomycetidae</taxon>
        <taxon>Mycosphaerellales</taxon>
        <taxon>Mycosphaerellaceae</taxon>
        <taxon>Pseudocercospora</taxon>
    </lineage>
</organism>
<dbReference type="Pfam" id="PF20684">
    <property type="entry name" value="Fung_rhodopsin"/>
    <property type="match status" value="1"/>
</dbReference>